<gene>
    <name evidence="3" type="ORF">D7V94_03050</name>
</gene>
<dbReference type="Proteomes" id="UP000280696">
    <property type="component" value="Unassembled WGS sequence"/>
</dbReference>
<dbReference type="PANTHER" id="PTHR35024:SF4">
    <property type="entry name" value="POLYMER-FORMING CYTOSKELETAL PROTEIN"/>
    <property type="match status" value="1"/>
</dbReference>
<comment type="caution">
    <text evidence="3">The sequence shown here is derived from an EMBL/GenBank/DDBJ whole genome shotgun (WGS) entry which is preliminary data.</text>
</comment>
<keyword evidence="4" id="KW-1185">Reference proteome</keyword>
<dbReference type="InterPro" id="IPR007607">
    <property type="entry name" value="BacA/B"/>
</dbReference>
<evidence type="ECO:0000313" key="3">
    <source>
        <dbReference type="EMBL" id="RKI93679.1"/>
    </source>
</evidence>
<evidence type="ECO:0000256" key="1">
    <source>
        <dbReference type="ARBA" id="ARBA00044755"/>
    </source>
</evidence>
<evidence type="ECO:0000256" key="2">
    <source>
        <dbReference type="SAM" id="MobiDB-lite"/>
    </source>
</evidence>
<accession>A0A3A9AR43</accession>
<reference evidence="3 4" key="1">
    <citation type="submission" date="2018-09" db="EMBL/GenBank/DDBJ databases">
        <title>Murine metabolic-syndrome-specific gut microbial biobank.</title>
        <authorList>
            <person name="Liu C."/>
        </authorList>
    </citation>
    <scope>NUCLEOTIDE SEQUENCE [LARGE SCALE GENOMIC DNA]</scope>
    <source>
        <strain evidence="3 4">0.1xD8-82</strain>
    </source>
</reference>
<organism evidence="3 4">
    <name type="scientific">Parablautia intestinalis</name>
    <dbReference type="NCBI Taxonomy" id="2320100"/>
    <lineage>
        <taxon>Bacteria</taxon>
        <taxon>Bacillati</taxon>
        <taxon>Bacillota</taxon>
        <taxon>Clostridia</taxon>
        <taxon>Lachnospirales</taxon>
        <taxon>Lachnospiraceae</taxon>
        <taxon>Parablautia</taxon>
    </lineage>
</organism>
<sequence length="283" mass="29941">MGFFSDLKDDLSQAVNELLPEEGSEEVSGKAADEEAAAVEEKKDVTEEISADASSDVPENTTPYMPAKETRYTPESAASVTVNDFAADLSQMLENVEDVKVPEDPEPVYEAPVVEKKEPVTMIEMSSKKPTDETSVLTESMIINGNIATEGALDVRGSIVGNVEALGKLNITGIIQGNSQAAEIFADGARVTGELRSQGSIKVGQSTVILGNIYANSAVIAGAVKGDIDVRGPVILDASAIVMGDIKSKSVQINNGAVIEGMCSQCYAEVNPSSFFEELKKMK</sequence>
<feature type="compositionally biased region" description="Basic and acidic residues" evidence="2">
    <location>
        <begin position="27"/>
        <end position="46"/>
    </location>
</feature>
<dbReference type="AlphaFoldDB" id="A0A3A9AR43"/>
<dbReference type="RefSeq" id="WP_120466646.1">
    <property type="nucleotide sequence ID" value="NZ_CATJBT010000164.1"/>
</dbReference>
<name>A0A3A9AR43_9FIRM</name>
<protein>
    <submittedName>
        <fullName evidence="3">Polymer-forming cytoskeletal protein</fullName>
    </submittedName>
</protein>
<dbReference type="Pfam" id="PF04519">
    <property type="entry name" value="Bactofilin"/>
    <property type="match status" value="1"/>
</dbReference>
<proteinExistence type="inferred from homology"/>
<feature type="region of interest" description="Disordered" evidence="2">
    <location>
        <begin position="18"/>
        <end position="72"/>
    </location>
</feature>
<evidence type="ECO:0000313" key="4">
    <source>
        <dbReference type="Proteomes" id="UP000280696"/>
    </source>
</evidence>
<dbReference type="PANTHER" id="PTHR35024">
    <property type="entry name" value="HYPOTHETICAL CYTOSOLIC PROTEIN"/>
    <property type="match status" value="1"/>
</dbReference>
<dbReference type="EMBL" id="RAYQ01000002">
    <property type="protein sequence ID" value="RKI93679.1"/>
    <property type="molecule type" value="Genomic_DNA"/>
</dbReference>
<dbReference type="OrthoDB" id="1651736at2"/>
<comment type="similarity">
    <text evidence="1">Belongs to the bactofilin family.</text>
</comment>